<feature type="domain" description="DUF1508" evidence="1">
    <location>
        <begin position="12"/>
        <end position="46"/>
    </location>
</feature>
<dbReference type="SUPFAM" id="SSF160113">
    <property type="entry name" value="YegP-like"/>
    <property type="match status" value="1"/>
</dbReference>
<sequence length="59" mass="6330">MPGSGEVYKRADGKFAFRVKASNGEVVATDGGQGYSNKADARSTLEKLMRGDYNGKITE</sequence>
<dbReference type="Pfam" id="PF07411">
    <property type="entry name" value="DUF1508"/>
    <property type="match status" value="1"/>
</dbReference>
<dbReference type="InterPro" id="IPR010879">
    <property type="entry name" value="DUF1508"/>
</dbReference>
<dbReference type="EMBL" id="CAFBND010000104">
    <property type="protein sequence ID" value="CAB4955191.1"/>
    <property type="molecule type" value="Genomic_DNA"/>
</dbReference>
<name>A0A6J7KI77_9ZZZZ</name>
<protein>
    <submittedName>
        <fullName evidence="2">Unannotated protein</fullName>
    </submittedName>
</protein>
<evidence type="ECO:0000259" key="1">
    <source>
        <dbReference type="Pfam" id="PF07411"/>
    </source>
</evidence>
<accession>A0A6J7KI77</accession>
<evidence type="ECO:0000313" key="2">
    <source>
        <dbReference type="EMBL" id="CAB4955191.1"/>
    </source>
</evidence>
<reference evidence="2" key="1">
    <citation type="submission" date="2020-05" db="EMBL/GenBank/DDBJ databases">
        <authorList>
            <person name="Chiriac C."/>
            <person name="Salcher M."/>
            <person name="Ghai R."/>
            <person name="Kavagutti S V."/>
        </authorList>
    </citation>
    <scope>NUCLEOTIDE SEQUENCE</scope>
</reference>
<proteinExistence type="predicted"/>
<gene>
    <name evidence="2" type="ORF">UFOPK3752_01918</name>
</gene>
<dbReference type="InterPro" id="IPR036913">
    <property type="entry name" value="YegP-like_sf"/>
</dbReference>
<organism evidence="2">
    <name type="scientific">freshwater metagenome</name>
    <dbReference type="NCBI Taxonomy" id="449393"/>
    <lineage>
        <taxon>unclassified sequences</taxon>
        <taxon>metagenomes</taxon>
        <taxon>ecological metagenomes</taxon>
    </lineage>
</organism>
<dbReference type="Gene3D" id="3.30.160.160">
    <property type="entry name" value="YegP-like"/>
    <property type="match status" value="1"/>
</dbReference>
<dbReference type="AlphaFoldDB" id="A0A6J7KI77"/>